<proteinExistence type="predicted"/>
<reference evidence="1 2" key="2">
    <citation type="submission" date="2018-11" db="EMBL/GenBank/DDBJ databases">
        <authorList>
            <consortium name="Pathogen Informatics"/>
        </authorList>
    </citation>
    <scope>NUCLEOTIDE SEQUENCE [LARGE SCALE GENOMIC DNA]</scope>
</reference>
<keyword evidence="2" id="KW-1185">Reference proteome</keyword>
<sequence>MNKNRKKSIGSSCQGAFVMTTKLRERRKEVCIIINLTILERFSPLTKQILDRHRFKSAKRTKPKTTHSTEGRQSVLINSFMIYPPPAFPIMLQATSSFTALLTCFRYLLMDNE</sequence>
<dbReference type="Proteomes" id="UP000267606">
    <property type="component" value="Unassembled WGS sequence"/>
</dbReference>
<reference evidence="3" key="1">
    <citation type="submission" date="2016-06" db="UniProtKB">
        <authorList>
            <consortium name="WormBaseParasite"/>
        </authorList>
    </citation>
    <scope>IDENTIFICATION</scope>
</reference>
<accession>A0A183I2D4</accession>
<dbReference type="EMBL" id="UZAJ01040454">
    <property type="protein sequence ID" value="VDP14938.1"/>
    <property type="molecule type" value="Genomic_DNA"/>
</dbReference>
<organism evidence="3">
    <name type="scientific">Onchocerca flexuosa</name>
    <dbReference type="NCBI Taxonomy" id="387005"/>
    <lineage>
        <taxon>Eukaryota</taxon>
        <taxon>Metazoa</taxon>
        <taxon>Ecdysozoa</taxon>
        <taxon>Nematoda</taxon>
        <taxon>Chromadorea</taxon>
        <taxon>Rhabditida</taxon>
        <taxon>Spirurina</taxon>
        <taxon>Spiruromorpha</taxon>
        <taxon>Filarioidea</taxon>
        <taxon>Onchocercidae</taxon>
        <taxon>Onchocerca</taxon>
    </lineage>
</organism>
<protein>
    <submittedName>
        <fullName evidence="3">Ovule protein</fullName>
    </submittedName>
</protein>
<evidence type="ECO:0000313" key="3">
    <source>
        <dbReference type="WBParaSite" id="OFLC_0001389701-mRNA-1"/>
    </source>
</evidence>
<dbReference type="WBParaSite" id="OFLC_0001389701-mRNA-1">
    <property type="protein sequence ID" value="OFLC_0001389701-mRNA-1"/>
    <property type="gene ID" value="OFLC_0001389701"/>
</dbReference>
<name>A0A183I2D4_9BILA</name>
<evidence type="ECO:0000313" key="2">
    <source>
        <dbReference type="Proteomes" id="UP000267606"/>
    </source>
</evidence>
<evidence type="ECO:0000313" key="1">
    <source>
        <dbReference type="EMBL" id="VDP14938.1"/>
    </source>
</evidence>
<gene>
    <name evidence="1" type="ORF">OFLC_LOCUS13896</name>
</gene>
<dbReference type="AlphaFoldDB" id="A0A183I2D4"/>